<organism evidence="1 2">
    <name type="scientific">Sinisalibacter aestuarii</name>
    <dbReference type="NCBI Taxonomy" id="2949426"/>
    <lineage>
        <taxon>Bacteria</taxon>
        <taxon>Pseudomonadati</taxon>
        <taxon>Pseudomonadota</taxon>
        <taxon>Alphaproteobacteria</taxon>
        <taxon>Rhodobacterales</taxon>
        <taxon>Roseobacteraceae</taxon>
        <taxon>Sinisalibacter</taxon>
    </lineage>
</organism>
<protein>
    <submittedName>
        <fullName evidence="1">Uncharacterized protein</fullName>
    </submittedName>
</protein>
<comment type="caution">
    <text evidence="1">The sequence shown here is derived from an EMBL/GenBank/DDBJ whole genome shotgun (WGS) entry which is preliminary data.</text>
</comment>
<proteinExistence type="predicted"/>
<evidence type="ECO:0000313" key="1">
    <source>
        <dbReference type="EMBL" id="GKY89893.1"/>
    </source>
</evidence>
<accession>A0ABQ5LYM8</accession>
<dbReference type="EMBL" id="BROH01000015">
    <property type="protein sequence ID" value="GKY89893.1"/>
    <property type="molecule type" value="Genomic_DNA"/>
</dbReference>
<gene>
    <name evidence="1" type="ORF">STA1M1_37620</name>
</gene>
<evidence type="ECO:0000313" key="2">
    <source>
        <dbReference type="Proteomes" id="UP001144205"/>
    </source>
</evidence>
<reference evidence="1" key="1">
    <citation type="journal article" date="2023" name="Int. J. Syst. Evol. Microbiol.">
        <title>Sinisalibacter aestuarii sp. nov., isolated from estuarine sediment of the Arakawa River.</title>
        <authorList>
            <person name="Arafat S.T."/>
            <person name="Hirano S."/>
            <person name="Sato A."/>
            <person name="Takeuchi K."/>
            <person name="Yasuda T."/>
            <person name="Terahara T."/>
            <person name="Hamada M."/>
            <person name="Kobayashi T."/>
        </authorList>
    </citation>
    <scope>NUCLEOTIDE SEQUENCE</scope>
    <source>
        <strain evidence="1">B-399</strain>
    </source>
</reference>
<sequence>MLSVPADLAGSSVSGGEDIRIVIVSAVAALPSAIAADAIKVIPIRFFILSSH</sequence>
<keyword evidence="2" id="KW-1185">Reference proteome</keyword>
<name>A0ABQ5LYM8_9RHOB</name>
<dbReference type="Proteomes" id="UP001144205">
    <property type="component" value="Unassembled WGS sequence"/>
</dbReference>